<feature type="binding site" evidence="6">
    <location>
        <position position="162"/>
    </location>
    <ligand>
        <name>S-adenosyl-L-methionine</name>
        <dbReference type="ChEBI" id="CHEBI:59789"/>
    </ligand>
</feature>
<feature type="binding site" evidence="6">
    <location>
        <position position="248"/>
    </location>
    <ligand>
        <name>S-adenosyl-L-methionine</name>
        <dbReference type="ChEBI" id="CHEBI:59789"/>
    </ligand>
</feature>
<dbReference type="PANTHER" id="PTHR43648">
    <property type="entry name" value="ELECTRON TRANSFER FLAVOPROTEIN BETA SUBUNIT LYSINE METHYLTRANSFERASE"/>
    <property type="match status" value="1"/>
</dbReference>
<feature type="binding site" evidence="6">
    <location>
        <position position="183"/>
    </location>
    <ligand>
        <name>S-adenosyl-L-methionine</name>
        <dbReference type="ChEBI" id="CHEBI:59789"/>
    </ligand>
</feature>
<evidence type="ECO:0000313" key="7">
    <source>
        <dbReference type="EMBL" id="KRL13090.1"/>
    </source>
</evidence>
<comment type="caution">
    <text evidence="7">The sequence shown here is derived from an EMBL/GenBank/DDBJ whole genome shotgun (WGS) entry which is preliminary data.</text>
</comment>
<dbReference type="STRING" id="1423792.FD09_GL002633"/>
<dbReference type="GO" id="GO:0005840">
    <property type="term" value="C:ribosome"/>
    <property type="evidence" value="ECO:0007669"/>
    <property type="project" value="UniProtKB-KW"/>
</dbReference>
<feature type="binding site" evidence="6">
    <location>
        <position position="205"/>
    </location>
    <ligand>
        <name>S-adenosyl-L-methionine</name>
        <dbReference type="ChEBI" id="CHEBI:59789"/>
    </ligand>
</feature>
<keyword evidence="7" id="KW-0689">Ribosomal protein</keyword>
<dbReference type="NCBIfam" id="TIGR00406">
    <property type="entry name" value="prmA"/>
    <property type="match status" value="1"/>
</dbReference>
<evidence type="ECO:0000256" key="6">
    <source>
        <dbReference type="HAMAP-Rule" id="MF_00735"/>
    </source>
</evidence>
<dbReference type="InterPro" id="IPR050078">
    <property type="entry name" value="Ribosomal_L11_MeTrfase_PrmA"/>
</dbReference>
<reference evidence="7 8" key="1">
    <citation type="journal article" date="2015" name="Genome Announc.">
        <title>Expanding the biotechnology potential of lactobacilli through comparative genomics of 213 strains and associated genera.</title>
        <authorList>
            <person name="Sun Z."/>
            <person name="Harris H.M."/>
            <person name="McCann A."/>
            <person name="Guo C."/>
            <person name="Argimon S."/>
            <person name="Zhang W."/>
            <person name="Yang X."/>
            <person name="Jeffery I.B."/>
            <person name="Cooney J.C."/>
            <person name="Kagawa T.F."/>
            <person name="Liu W."/>
            <person name="Song Y."/>
            <person name="Salvetti E."/>
            <person name="Wrobel A."/>
            <person name="Rasinkangas P."/>
            <person name="Parkhill J."/>
            <person name="Rea M.C."/>
            <person name="O'Sullivan O."/>
            <person name="Ritari J."/>
            <person name="Douillard F.P."/>
            <person name="Paul Ross R."/>
            <person name="Yang R."/>
            <person name="Briner A.E."/>
            <person name="Felis G.E."/>
            <person name="de Vos W.M."/>
            <person name="Barrangou R."/>
            <person name="Klaenhammer T.R."/>
            <person name="Caufield P.W."/>
            <person name="Cui Y."/>
            <person name="Zhang H."/>
            <person name="O'Toole P.W."/>
        </authorList>
    </citation>
    <scope>NUCLEOTIDE SEQUENCE [LARGE SCALE GENOMIC DNA]</scope>
    <source>
        <strain evidence="7 8">DSM 12744</strain>
    </source>
</reference>
<keyword evidence="7" id="KW-0687">Ribonucleoprotein</keyword>
<keyword evidence="2 6" id="KW-0963">Cytoplasm</keyword>
<evidence type="ECO:0000256" key="5">
    <source>
        <dbReference type="ARBA" id="ARBA00022691"/>
    </source>
</evidence>
<protein>
    <recommendedName>
        <fullName evidence="6">Ribosomal protein L11 methyltransferase</fullName>
        <shortName evidence="6">L11 Mtase</shortName>
        <ecNumber evidence="6">2.1.1.-</ecNumber>
    </recommendedName>
</protein>
<evidence type="ECO:0000256" key="1">
    <source>
        <dbReference type="ARBA" id="ARBA00009741"/>
    </source>
</evidence>
<dbReference type="Pfam" id="PF06325">
    <property type="entry name" value="PrmA"/>
    <property type="match status" value="1"/>
</dbReference>
<proteinExistence type="inferred from homology"/>
<dbReference type="PANTHER" id="PTHR43648:SF1">
    <property type="entry name" value="ELECTRON TRANSFER FLAVOPROTEIN BETA SUBUNIT LYSINE METHYLTRANSFERASE"/>
    <property type="match status" value="1"/>
</dbReference>
<dbReference type="CDD" id="cd02440">
    <property type="entry name" value="AdoMet_MTases"/>
    <property type="match status" value="1"/>
</dbReference>
<accession>A0A0R1N664</accession>
<dbReference type="InterPro" id="IPR004498">
    <property type="entry name" value="Ribosomal_PrmA_MeTrfase"/>
</dbReference>
<dbReference type="AlphaFoldDB" id="A0A0R1N664"/>
<evidence type="ECO:0000313" key="8">
    <source>
        <dbReference type="Proteomes" id="UP000051330"/>
    </source>
</evidence>
<comment type="catalytic activity">
    <reaction evidence="6">
        <text>L-lysyl-[protein] + 3 S-adenosyl-L-methionine = N(6),N(6),N(6)-trimethyl-L-lysyl-[protein] + 3 S-adenosyl-L-homocysteine + 3 H(+)</text>
        <dbReference type="Rhea" id="RHEA:54192"/>
        <dbReference type="Rhea" id="RHEA-COMP:9752"/>
        <dbReference type="Rhea" id="RHEA-COMP:13826"/>
        <dbReference type="ChEBI" id="CHEBI:15378"/>
        <dbReference type="ChEBI" id="CHEBI:29969"/>
        <dbReference type="ChEBI" id="CHEBI:57856"/>
        <dbReference type="ChEBI" id="CHEBI:59789"/>
        <dbReference type="ChEBI" id="CHEBI:61961"/>
    </reaction>
</comment>
<dbReference type="PATRIC" id="fig|1423792.3.peg.2683"/>
<dbReference type="GO" id="GO:0016279">
    <property type="term" value="F:protein-lysine N-methyltransferase activity"/>
    <property type="evidence" value="ECO:0007669"/>
    <property type="project" value="RHEA"/>
</dbReference>
<dbReference type="Gene3D" id="3.40.50.150">
    <property type="entry name" value="Vaccinia Virus protein VP39"/>
    <property type="match status" value="1"/>
</dbReference>
<dbReference type="GO" id="GO:0032259">
    <property type="term" value="P:methylation"/>
    <property type="evidence" value="ECO:0007669"/>
    <property type="project" value="UniProtKB-KW"/>
</dbReference>
<dbReference type="EC" id="2.1.1.-" evidence="6"/>
<name>A0A0R1N664_9LACO</name>
<keyword evidence="5 6" id="KW-0949">S-adenosyl-L-methionine</keyword>
<evidence type="ECO:0000256" key="3">
    <source>
        <dbReference type="ARBA" id="ARBA00022603"/>
    </source>
</evidence>
<organism evidence="7 8">
    <name type="scientific">Schleiferilactobacillus perolens DSM 12744</name>
    <dbReference type="NCBI Taxonomy" id="1423792"/>
    <lineage>
        <taxon>Bacteria</taxon>
        <taxon>Bacillati</taxon>
        <taxon>Bacillota</taxon>
        <taxon>Bacilli</taxon>
        <taxon>Lactobacillales</taxon>
        <taxon>Lactobacillaceae</taxon>
        <taxon>Schleiferilactobacillus</taxon>
    </lineage>
</organism>
<gene>
    <name evidence="6" type="primary">prmA</name>
    <name evidence="7" type="ORF">FD09_GL002633</name>
</gene>
<dbReference type="Proteomes" id="UP000051330">
    <property type="component" value="Unassembled WGS sequence"/>
</dbReference>
<comment type="similarity">
    <text evidence="1 6">Belongs to the methyltransferase superfamily. PrmA family.</text>
</comment>
<evidence type="ECO:0000256" key="4">
    <source>
        <dbReference type="ARBA" id="ARBA00022679"/>
    </source>
</evidence>
<keyword evidence="8" id="KW-1185">Reference proteome</keyword>
<dbReference type="HAMAP" id="MF_00735">
    <property type="entry name" value="Methyltr_PrmA"/>
    <property type="match status" value="1"/>
</dbReference>
<keyword evidence="4 6" id="KW-0808">Transferase</keyword>
<dbReference type="SUPFAM" id="SSF53335">
    <property type="entry name" value="S-adenosyl-L-methionine-dependent methyltransferases"/>
    <property type="match status" value="1"/>
</dbReference>
<comment type="subcellular location">
    <subcellularLocation>
        <location evidence="6">Cytoplasm</location>
    </subcellularLocation>
</comment>
<comment type="function">
    <text evidence="6">Methylates ribosomal protein L11.</text>
</comment>
<dbReference type="PIRSF" id="PIRSF000401">
    <property type="entry name" value="RPL11_MTase"/>
    <property type="match status" value="1"/>
</dbReference>
<evidence type="ECO:0000256" key="2">
    <source>
        <dbReference type="ARBA" id="ARBA00022490"/>
    </source>
</evidence>
<dbReference type="InterPro" id="IPR029063">
    <property type="entry name" value="SAM-dependent_MTases_sf"/>
</dbReference>
<dbReference type="GO" id="GO:0005737">
    <property type="term" value="C:cytoplasm"/>
    <property type="evidence" value="ECO:0007669"/>
    <property type="project" value="UniProtKB-SubCell"/>
</dbReference>
<sequence length="316" mass="34002">MNWFKVTVETTTEAVAAVSEILLANGANGVEVADAADTTHIKARFKDQIYDWQDIPHRHTGAAVTAYYPVNSNNVALVAKIRQQVTQLPAAGFSPDAAGIVDTAVIADEDWSVNWRQYYHPVRVTRFLTVVPEWTQYKPGQDEHIIRMNPGEAFGTGTHPTTQIALALLEQTLRGGETVIDVGTGSGILSIAAAEMGAVKITGTDVDERALAVARKNIQLNPAAAKVQLQTANLLADFAGRADIILANILTEVLVPLIPQLDAHLAANGAVILAGIYKDKMDVIAQSLKASGFAVTQVLTDQEWFGVVAKRESELQ</sequence>
<keyword evidence="3 6" id="KW-0489">Methyltransferase</keyword>
<dbReference type="RefSeq" id="WP_057820099.1">
    <property type="nucleotide sequence ID" value="NZ_AZEC01000005.1"/>
</dbReference>
<dbReference type="EMBL" id="AZEC01000005">
    <property type="protein sequence ID" value="KRL13090.1"/>
    <property type="molecule type" value="Genomic_DNA"/>
</dbReference>